<sequence length="104" mass="11618">MIFGHDGTELGRHQLEHEQILPRAGWVEHDPIEIWERTSSVLISALNKTNLAPKDIAALGITNQRETTLVWDRHTGRPTTTRSSGRTPAATASRRRWNATAAGR</sequence>
<keyword evidence="3 6" id="KW-0418">Kinase</keyword>
<name>X8EFI1_MYCXE</name>
<feature type="domain" description="Carbohydrate kinase FGGY N-terminal" evidence="5">
    <location>
        <begin position="2"/>
        <end position="78"/>
    </location>
</feature>
<keyword evidence="2" id="KW-0808">Transferase</keyword>
<evidence type="ECO:0000256" key="2">
    <source>
        <dbReference type="ARBA" id="ARBA00022679"/>
    </source>
</evidence>
<dbReference type="Pfam" id="PF00370">
    <property type="entry name" value="FGGY_N"/>
    <property type="match status" value="1"/>
</dbReference>
<proteinExistence type="inferred from homology"/>
<dbReference type="EMBL" id="JAOB01000004">
    <property type="protein sequence ID" value="EUA78610.1"/>
    <property type="molecule type" value="Genomic_DNA"/>
</dbReference>
<dbReference type="GO" id="GO:0005829">
    <property type="term" value="C:cytosol"/>
    <property type="evidence" value="ECO:0007669"/>
    <property type="project" value="TreeGrafter"/>
</dbReference>
<accession>X8EFI1</accession>
<dbReference type="Gene3D" id="3.30.420.40">
    <property type="match status" value="1"/>
</dbReference>
<dbReference type="PANTHER" id="PTHR10196">
    <property type="entry name" value="SUGAR KINASE"/>
    <property type="match status" value="1"/>
</dbReference>
<dbReference type="SUPFAM" id="SSF53067">
    <property type="entry name" value="Actin-like ATPase domain"/>
    <property type="match status" value="1"/>
</dbReference>
<evidence type="ECO:0000259" key="5">
    <source>
        <dbReference type="Pfam" id="PF00370"/>
    </source>
</evidence>
<dbReference type="PATRIC" id="fig|1299334.3.peg.143"/>
<evidence type="ECO:0000256" key="4">
    <source>
        <dbReference type="SAM" id="MobiDB-lite"/>
    </source>
</evidence>
<dbReference type="GO" id="GO:0019563">
    <property type="term" value="P:glycerol catabolic process"/>
    <property type="evidence" value="ECO:0007669"/>
    <property type="project" value="TreeGrafter"/>
</dbReference>
<feature type="region of interest" description="Disordered" evidence="4">
    <location>
        <begin position="74"/>
        <end position="104"/>
    </location>
</feature>
<dbReference type="AlphaFoldDB" id="X8EFI1"/>
<evidence type="ECO:0000256" key="3">
    <source>
        <dbReference type="ARBA" id="ARBA00022777"/>
    </source>
</evidence>
<gene>
    <name evidence="6" type="ORF">I553_2900</name>
</gene>
<comment type="caution">
    <text evidence="6">The sequence shown here is derived from an EMBL/GenBank/DDBJ whole genome shotgun (WGS) entry which is preliminary data.</text>
</comment>
<dbReference type="PANTHER" id="PTHR10196:SF69">
    <property type="entry name" value="GLYCEROL KINASE"/>
    <property type="match status" value="1"/>
</dbReference>
<feature type="compositionally biased region" description="Low complexity" evidence="4">
    <location>
        <begin position="77"/>
        <end position="92"/>
    </location>
</feature>
<dbReference type="GO" id="GO:0004370">
    <property type="term" value="F:glycerol kinase activity"/>
    <property type="evidence" value="ECO:0007669"/>
    <property type="project" value="TreeGrafter"/>
</dbReference>
<comment type="similarity">
    <text evidence="1">Belongs to the FGGY kinase family.</text>
</comment>
<evidence type="ECO:0000256" key="1">
    <source>
        <dbReference type="ARBA" id="ARBA00009156"/>
    </source>
</evidence>
<organism evidence="6">
    <name type="scientific">Mycobacterium xenopi 4042</name>
    <dbReference type="NCBI Taxonomy" id="1299334"/>
    <lineage>
        <taxon>Bacteria</taxon>
        <taxon>Bacillati</taxon>
        <taxon>Actinomycetota</taxon>
        <taxon>Actinomycetes</taxon>
        <taxon>Mycobacteriales</taxon>
        <taxon>Mycobacteriaceae</taxon>
        <taxon>Mycobacterium</taxon>
    </lineage>
</organism>
<protein>
    <submittedName>
        <fullName evidence="6">FGGY family of carbohydrate kinase, N-terminal domain protein</fullName>
    </submittedName>
</protein>
<reference evidence="6" key="1">
    <citation type="submission" date="2014-01" db="EMBL/GenBank/DDBJ databases">
        <authorList>
            <person name="Brown-Elliot B."/>
            <person name="Wallace R."/>
            <person name="Lenaerts A."/>
            <person name="Ordway D."/>
            <person name="DeGroote M.A."/>
            <person name="Parker T."/>
            <person name="Sizemore C."/>
            <person name="Tallon L.J."/>
            <person name="Sadzewicz L.K."/>
            <person name="Sengamalay N."/>
            <person name="Fraser C.M."/>
            <person name="Hine E."/>
            <person name="Shefchek K.A."/>
            <person name="Das S.P."/>
            <person name="Tettelin H."/>
        </authorList>
    </citation>
    <scope>NUCLEOTIDE SEQUENCE [LARGE SCALE GENOMIC DNA]</scope>
    <source>
        <strain evidence="6">4042</strain>
    </source>
</reference>
<evidence type="ECO:0000313" key="6">
    <source>
        <dbReference type="EMBL" id="EUA78610.1"/>
    </source>
</evidence>
<dbReference type="InterPro" id="IPR018484">
    <property type="entry name" value="FGGY_N"/>
</dbReference>
<dbReference type="InterPro" id="IPR043129">
    <property type="entry name" value="ATPase_NBD"/>
</dbReference>